<dbReference type="InterPro" id="IPR002701">
    <property type="entry name" value="CM_II_prokaryot"/>
</dbReference>
<comment type="caution">
    <text evidence="7">Lacks conserved residue(s) required for the propagation of feature annotation.</text>
</comment>
<organism evidence="9 10">
    <name type="scientific">Acidaminobacter hydrogenoformans DSM 2784</name>
    <dbReference type="NCBI Taxonomy" id="1120920"/>
    <lineage>
        <taxon>Bacteria</taxon>
        <taxon>Bacillati</taxon>
        <taxon>Bacillota</taxon>
        <taxon>Clostridia</taxon>
        <taxon>Peptostreptococcales</taxon>
        <taxon>Acidaminobacteraceae</taxon>
        <taxon>Acidaminobacter</taxon>
    </lineage>
</organism>
<dbReference type="GO" id="GO:0005829">
    <property type="term" value="C:cytosol"/>
    <property type="evidence" value="ECO:0007669"/>
    <property type="project" value="TreeGrafter"/>
</dbReference>
<keyword evidence="3 7" id="KW-0547">Nucleotide-binding</keyword>
<comment type="function">
    <text evidence="7">Catalyzes the specific phosphorylation of the 3-hydroxyl group of shikimic acid using ATP as a cosubstrate.</text>
</comment>
<comment type="subcellular location">
    <subcellularLocation>
        <location evidence="7">Cytoplasm</location>
    </subcellularLocation>
</comment>
<evidence type="ECO:0000313" key="9">
    <source>
        <dbReference type="EMBL" id="SCZ77385.1"/>
    </source>
</evidence>
<dbReference type="GO" id="GO:0009423">
    <property type="term" value="P:chorismate biosynthetic process"/>
    <property type="evidence" value="ECO:0007669"/>
    <property type="project" value="UniProtKB-UniRule"/>
</dbReference>
<dbReference type="AlphaFoldDB" id="A0A1G5RTD7"/>
<feature type="binding site" evidence="7">
    <location>
        <position position="226"/>
    </location>
    <ligand>
        <name>substrate</name>
    </ligand>
</feature>
<dbReference type="SMART" id="SM00830">
    <property type="entry name" value="CM_2"/>
    <property type="match status" value="1"/>
</dbReference>
<feature type="binding site" evidence="7">
    <location>
        <position position="104"/>
    </location>
    <ligand>
        <name>Mg(2+)</name>
        <dbReference type="ChEBI" id="CHEBI:18420"/>
    </ligand>
</feature>
<feature type="binding site" evidence="7">
    <location>
        <position position="146"/>
    </location>
    <ligand>
        <name>substrate</name>
    </ligand>
</feature>
<accession>A0A1G5RTD7</accession>
<keyword evidence="4 7" id="KW-0418">Kinase</keyword>
<evidence type="ECO:0000256" key="6">
    <source>
        <dbReference type="ARBA" id="ARBA00023141"/>
    </source>
</evidence>
<gene>
    <name evidence="7" type="primary">aroK</name>
    <name evidence="9" type="ORF">SAMN03080599_00755</name>
</gene>
<dbReference type="PANTHER" id="PTHR21087:SF16">
    <property type="entry name" value="SHIKIMATE KINASE 1, CHLOROPLASTIC"/>
    <property type="match status" value="1"/>
</dbReference>
<dbReference type="Proteomes" id="UP000199208">
    <property type="component" value="Unassembled WGS sequence"/>
</dbReference>
<dbReference type="GO" id="GO:0004106">
    <property type="term" value="F:chorismate mutase activity"/>
    <property type="evidence" value="ECO:0007669"/>
    <property type="project" value="InterPro"/>
</dbReference>
<dbReference type="GO" id="GO:0009073">
    <property type="term" value="P:aromatic amino acid family biosynthetic process"/>
    <property type="evidence" value="ECO:0007669"/>
    <property type="project" value="UniProtKB-KW"/>
</dbReference>
<keyword evidence="2 7" id="KW-0808">Transferase</keyword>
<keyword evidence="1 7" id="KW-0028">Amino-acid biosynthesis</keyword>
<feature type="domain" description="Chorismate mutase" evidence="8">
    <location>
        <begin position="1"/>
        <end position="88"/>
    </location>
</feature>
<dbReference type="Pfam" id="PF01817">
    <property type="entry name" value="CM_2"/>
    <property type="match status" value="1"/>
</dbReference>
<comment type="cofactor">
    <cofactor evidence="7">
        <name>Mg(2+)</name>
        <dbReference type="ChEBI" id="CHEBI:18420"/>
    </cofactor>
    <text evidence="7">Binds 1 Mg(2+) ion per subunit.</text>
</comment>
<dbReference type="PRINTS" id="PR01100">
    <property type="entry name" value="SHIKIMTKNASE"/>
</dbReference>
<evidence type="ECO:0000256" key="7">
    <source>
        <dbReference type="HAMAP-Rule" id="MF_00109"/>
    </source>
</evidence>
<dbReference type="SUPFAM" id="SSF52540">
    <property type="entry name" value="P-loop containing nucleoside triphosphate hydrolases"/>
    <property type="match status" value="1"/>
</dbReference>
<evidence type="ECO:0000256" key="5">
    <source>
        <dbReference type="ARBA" id="ARBA00022840"/>
    </source>
</evidence>
<evidence type="ECO:0000259" key="8">
    <source>
        <dbReference type="PROSITE" id="PS51168"/>
    </source>
</evidence>
<dbReference type="Pfam" id="PF01202">
    <property type="entry name" value="SKI"/>
    <property type="match status" value="1"/>
</dbReference>
<evidence type="ECO:0000313" key="10">
    <source>
        <dbReference type="Proteomes" id="UP000199208"/>
    </source>
</evidence>
<dbReference type="InterPro" id="IPR036979">
    <property type="entry name" value="CM_dom_sf"/>
</dbReference>
<dbReference type="Gene3D" id="3.40.50.300">
    <property type="entry name" value="P-loop containing nucleotide triphosphate hydrolases"/>
    <property type="match status" value="1"/>
</dbReference>
<dbReference type="EC" id="2.7.1.71" evidence="7"/>
<feature type="binding site" evidence="7">
    <location>
        <position position="169"/>
    </location>
    <ligand>
        <name>substrate</name>
    </ligand>
</feature>
<evidence type="ECO:0000256" key="3">
    <source>
        <dbReference type="ARBA" id="ARBA00022741"/>
    </source>
</evidence>
<comment type="subunit">
    <text evidence="7">Monomer.</text>
</comment>
<dbReference type="PANTHER" id="PTHR21087">
    <property type="entry name" value="SHIKIMATE KINASE"/>
    <property type="match status" value="1"/>
</dbReference>
<dbReference type="GO" id="GO:0005524">
    <property type="term" value="F:ATP binding"/>
    <property type="evidence" value="ECO:0007669"/>
    <property type="project" value="UniProtKB-UniRule"/>
</dbReference>
<keyword evidence="7" id="KW-0479">Metal-binding</keyword>
<dbReference type="PROSITE" id="PS51168">
    <property type="entry name" value="CHORISMATE_MUT_2"/>
    <property type="match status" value="1"/>
</dbReference>
<proteinExistence type="inferred from homology"/>
<comment type="catalytic activity">
    <reaction evidence="7">
        <text>shikimate + ATP = 3-phosphoshikimate + ADP + H(+)</text>
        <dbReference type="Rhea" id="RHEA:13121"/>
        <dbReference type="ChEBI" id="CHEBI:15378"/>
        <dbReference type="ChEBI" id="CHEBI:30616"/>
        <dbReference type="ChEBI" id="CHEBI:36208"/>
        <dbReference type="ChEBI" id="CHEBI:145989"/>
        <dbReference type="ChEBI" id="CHEBI:456216"/>
        <dbReference type="EC" id="2.7.1.71"/>
    </reaction>
</comment>
<keyword evidence="7" id="KW-0963">Cytoplasm</keyword>
<protein>
    <recommendedName>
        <fullName evidence="7">Shikimate kinase</fullName>
        <shortName evidence="7">SK</shortName>
        <ecNumber evidence="7">2.7.1.71</ecNumber>
    </recommendedName>
</protein>
<dbReference type="GO" id="GO:0004765">
    <property type="term" value="F:shikimate kinase activity"/>
    <property type="evidence" value="ECO:0007669"/>
    <property type="project" value="UniProtKB-UniRule"/>
</dbReference>
<sequence length="273" mass="31067">MDRLKELRSQVDHCDRALAALLEERLSIILEIMEEKKSLGMPIFSQERERAVVQNMGSYVNNPTFREEIKTIQTHVLRSCRRIQSRLLFPYHISLVGFMGSGKTTIGKALSKMLAMDQIDVDQVIETRARMKISDIFAQYGEPYFRELESKTVEELSQHQNVIILCGGGGVVLNKTNVNNLRNNGIVIWLKASPEQIYSRIATDDTRPLLKDNMSVDKIGTMLDPRVSLYESAADIAIITDNKTEEEICLEIVDQLMQLEIDRPLPLRDVSSL</sequence>
<dbReference type="SUPFAM" id="SSF48600">
    <property type="entry name" value="Chorismate mutase II"/>
    <property type="match status" value="1"/>
</dbReference>
<name>A0A1G5RTD7_9FIRM</name>
<dbReference type="RefSeq" id="WP_092589531.1">
    <property type="nucleotide sequence ID" value="NZ_FMWL01000002.1"/>
</dbReference>
<dbReference type="InterPro" id="IPR031322">
    <property type="entry name" value="Shikimate/glucono_kinase"/>
</dbReference>
<feature type="binding site" evidence="7">
    <location>
        <position position="122"/>
    </location>
    <ligand>
        <name>substrate</name>
    </ligand>
</feature>
<keyword evidence="10" id="KW-1185">Reference proteome</keyword>
<dbReference type="Gene3D" id="1.20.59.10">
    <property type="entry name" value="Chorismate mutase"/>
    <property type="match status" value="1"/>
</dbReference>
<dbReference type="InterPro" id="IPR027417">
    <property type="entry name" value="P-loop_NTPase"/>
</dbReference>
<evidence type="ECO:0000256" key="1">
    <source>
        <dbReference type="ARBA" id="ARBA00022605"/>
    </source>
</evidence>
<comment type="similarity">
    <text evidence="7">Belongs to the shikimate kinase family.</text>
</comment>
<dbReference type="STRING" id="1120920.SAMN03080599_00755"/>
<dbReference type="OrthoDB" id="9800332at2"/>
<evidence type="ECO:0000256" key="2">
    <source>
        <dbReference type="ARBA" id="ARBA00022679"/>
    </source>
</evidence>
<evidence type="ECO:0000256" key="4">
    <source>
        <dbReference type="ARBA" id="ARBA00022777"/>
    </source>
</evidence>
<dbReference type="InterPro" id="IPR036263">
    <property type="entry name" value="Chorismate_II_sf"/>
</dbReference>
<dbReference type="EMBL" id="FMWL01000002">
    <property type="protein sequence ID" value="SCZ77385.1"/>
    <property type="molecule type" value="Genomic_DNA"/>
</dbReference>
<reference evidence="9 10" key="1">
    <citation type="submission" date="2016-10" db="EMBL/GenBank/DDBJ databases">
        <authorList>
            <person name="de Groot N.N."/>
        </authorList>
    </citation>
    <scope>NUCLEOTIDE SEQUENCE [LARGE SCALE GENOMIC DNA]</scope>
    <source>
        <strain evidence="9 10">DSM 2784</strain>
    </source>
</reference>
<comment type="pathway">
    <text evidence="7">Metabolic intermediate biosynthesis; chorismate biosynthesis; chorismate from D-erythrose 4-phosphate and phosphoenolpyruvate: step 5/7.</text>
</comment>
<keyword evidence="6 7" id="KW-0057">Aromatic amino acid biosynthesis</keyword>
<feature type="binding site" evidence="7">
    <location>
        <begin position="100"/>
        <end position="105"/>
    </location>
    <ligand>
        <name>ATP</name>
        <dbReference type="ChEBI" id="CHEBI:30616"/>
    </ligand>
</feature>
<dbReference type="InterPro" id="IPR000623">
    <property type="entry name" value="Shikimate_kinase/TSH1"/>
</dbReference>
<keyword evidence="5 7" id="KW-0067">ATP-binding</keyword>
<dbReference type="GO" id="GO:0008652">
    <property type="term" value="P:amino acid biosynthetic process"/>
    <property type="evidence" value="ECO:0007669"/>
    <property type="project" value="UniProtKB-KW"/>
</dbReference>
<dbReference type="CDD" id="cd00464">
    <property type="entry name" value="SK"/>
    <property type="match status" value="1"/>
</dbReference>
<dbReference type="UniPathway" id="UPA00053">
    <property type="reaction ID" value="UER00088"/>
</dbReference>
<keyword evidence="7" id="KW-0460">Magnesium</keyword>
<feature type="binding site" evidence="7">
    <location>
        <position position="207"/>
    </location>
    <ligand>
        <name>ATP</name>
        <dbReference type="ChEBI" id="CHEBI:30616"/>
    </ligand>
</feature>
<dbReference type="HAMAP" id="MF_00109">
    <property type="entry name" value="Shikimate_kinase"/>
    <property type="match status" value="1"/>
</dbReference>
<dbReference type="GO" id="GO:0000287">
    <property type="term" value="F:magnesium ion binding"/>
    <property type="evidence" value="ECO:0007669"/>
    <property type="project" value="UniProtKB-UniRule"/>
</dbReference>